<proteinExistence type="predicted"/>
<feature type="domain" description="Secretion system C-terminal sorting" evidence="3">
    <location>
        <begin position="528"/>
        <end position="592"/>
    </location>
</feature>
<evidence type="ECO:0000256" key="2">
    <source>
        <dbReference type="SAM" id="SignalP"/>
    </source>
</evidence>
<dbReference type="RefSeq" id="WP_106688528.1">
    <property type="nucleotide sequence ID" value="NZ_CAXQEU010000159.1"/>
</dbReference>
<evidence type="ECO:0000313" key="5">
    <source>
        <dbReference type="Proteomes" id="UP001149142"/>
    </source>
</evidence>
<dbReference type="NCBIfam" id="TIGR04183">
    <property type="entry name" value="Por_Secre_tail"/>
    <property type="match status" value="1"/>
</dbReference>
<dbReference type="Proteomes" id="UP001149142">
    <property type="component" value="Unassembled WGS sequence"/>
</dbReference>
<evidence type="ECO:0000259" key="3">
    <source>
        <dbReference type="Pfam" id="PF18962"/>
    </source>
</evidence>
<sequence length="596" mass="66917">MKHYYLLIVSLIAFQLSNAQLTVRNNAYVFATDVVVYVEDDVNLTESNSTFYLRDEAQLLQGPGNTGNSGLGRLSVYQEGNVDNFAYNYWCSPVGNVNANTVGNRTFIPNTNFYDVVDLTNSNLAGYTTSNYNGTSAPLNIEQYWLWKYNPGTAYSEWDYVGQSGFVDAGYGFTMKGVIGGNQQYDFRGKPNEGEISTAVGLGQETLIGNPYPSALDALAFIHDPNNVPLLDSATLYYWDHDPTANSHVLVEYRGGYGTYTIDITGTTETYTPPTYDTYNADGTLNTVGGASTSGKIARRYIPIGQGFMVRGLIAGNLLTSDSHRVFYRESAAESEFFRSASQNTNVNSNQDNSGIQYNDQGLSIVPSDFKRFRLNIDFNDTYTRQLVQNFHYTATPNEDYGLESKIYQVLDSDIYWPQNGDKYVAQANAYDLNLAIPLELKLQQQQLIRFRIFDVQNFETNQPIYVHDIENDTYVNLQNQNFEINLPAGDYSNRFEITFVEAATLSTEEFTDNSFNVLQNNNTSELIVLNPKKLDIESIKLYDVSGKLIFDKIVKANNDRLSYSTKNLSDGVYLVQTTLSNSNITTKKIIVSNKK</sequence>
<accession>A0ABT4RX90</accession>
<feature type="signal peptide" evidence="2">
    <location>
        <begin position="1"/>
        <end position="19"/>
    </location>
</feature>
<evidence type="ECO:0000313" key="4">
    <source>
        <dbReference type="EMBL" id="MDA0176442.1"/>
    </source>
</evidence>
<reference evidence="4" key="1">
    <citation type="submission" date="2022-11" db="EMBL/GenBank/DDBJ databases">
        <title>Refractory cell wall polysaccharides provide important carbon source for microbial heterotrophs in the hadal ocean.</title>
        <authorList>
            <person name="Zhu X."/>
        </authorList>
    </citation>
    <scope>NUCLEOTIDE SEQUENCE</scope>
    <source>
        <strain evidence="4">MTRN7</strain>
    </source>
</reference>
<organism evidence="4 5">
    <name type="scientific">Mesoflavibacter profundi</name>
    <dbReference type="NCBI Taxonomy" id="2708110"/>
    <lineage>
        <taxon>Bacteria</taxon>
        <taxon>Pseudomonadati</taxon>
        <taxon>Bacteroidota</taxon>
        <taxon>Flavobacteriia</taxon>
        <taxon>Flavobacteriales</taxon>
        <taxon>Flavobacteriaceae</taxon>
        <taxon>Mesoflavibacter</taxon>
    </lineage>
</organism>
<feature type="chain" id="PRO_5046547580" evidence="2">
    <location>
        <begin position="20"/>
        <end position="596"/>
    </location>
</feature>
<name>A0ABT4RX90_9FLAO</name>
<keyword evidence="5" id="KW-1185">Reference proteome</keyword>
<gene>
    <name evidence="4" type="ORF">OOZ35_02930</name>
</gene>
<dbReference type="InterPro" id="IPR026444">
    <property type="entry name" value="Secre_tail"/>
</dbReference>
<keyword evidence="1 2" id="KW-0732">Signal</keyword>
<evidence type="ECO:0000256" key="1">
    <source>
        <dbReference type="ARBA" id="ARBA00022729"/>
    </source>
</evidence>
<comment type="caution">
    <text evidence="4">The sequence shown here is derived from an EMBL/GenBank/DDBJ whole genome shotgun (WGS) entry which is preliminary data.</text>
</comment>
<protein>
    <submittedName>
        <fullName evidence="4">T9SS type A sorting domain-containing protein</fullName>
    </submittedName>
</protein>
<dbReference type="Pfam" id="PF18962">
    <property type="entry name" value="Por_Secre_tail"/>
    <property type="match status" value="1"/>
</dbReference>
<dbReference type="EMBL" id="JAPFGC010000002">
    <property type="protein sequence ID" value="MDA0176442.1"/>
    <property type="molecule type" value="Genomic_DNA"/>
</dbReference>